<dbReference type="EMBL" id="PJQY01001869">
    <property type="protein sequence ID" value="PQP98786.1"/>
    <property type="molecule type" value="Genomic_DNA"/>
</dbReference>
<feature type="region of interest" description="Disordered" evidence="1">
    <location>
        <begin position="49"/>
        <end position="68"/>
    </location>
</feature>
<gene>
    <name evidence="2" type="ORF">Pyn_35550</name>
</gene>
<accession>A0A314Y0F5</accession>
<evidence type="ECO:0000313" key="3">
    <source>
        <dbReference type="Proteomes" id="UP000250321"/>
    </source>
</evidence>
<sequence length="68" mass="7840">MQYIAFLIQYNSRTPLTLEQKRLLVRLHIQAICIGTFVKLMKLPFSSATPKHRDPGKKFSVLVQEPKA</sequence>
<evidence type="ECO:0000256" key="1">
    <source>
        <dbReference type="SAM" id="MobiDB-lite"/>
    </source>
</evidence>
<dbReference type="Proteomes" id="UP000250321">
    <property type="component" value="Unassembled WGS sequence"/>
</dbReference>
<protein>
    <submittedName>
        <fullName evidence="2">Uncharacterized protein</fullName>
    </submittedName>
</protein>
<name>A0A314Y0F5_PRUYE</name>
<evidence type="ECO:0000313" key="2">
    <source>
        <dbReference type="EMBL" id="PQP98786.1"/>
    </source>
</evidence>
<reference evidence="2 3" key="1">
    <citation type="submission" date="2018-02" db="EMBL/GenBank/DDBJ databases">
        <title>Draft genome of wild Prunus yedoensis var. nudiflora.</title>
        <authorList>
            <person name="Baek S."/>
            <person name="Kim J.-H."/>
            <person name="Choi K."/>
            <person name="Kim G.-B."/>
            <person name="Cho A."/>
            <person name="Jang H."/>
            <person name="Shin C.-H."/>
            <person name="Yu H.-J."/>
            <person name="Mun J.-H."/>
        </authorList>
    </citation>
    <scope>NUCLEOTIDE SEQUENCE [LARGE SCALE GENOMIC DNA]</scope>
    <source>
        <strain evidence="3">cv. Jeju island</strain>
        <tissue evidence="2">Leaf</tissue>
    </source>
</reference>
<comment type="caution">
    <text evidence="2">The sequence shown here is derived from an EMBL/GenBank/DDBJ whole genome shotgun (WGS) entry which is preliminary data.</text>
</comment>
<keyword evidence="3" id="KW-1185">Reference proteome</keyword>
<dbReference type="AlphaFoldDB" id="A0A314Y0F5"/>
<proteinExistence type="predicted"/>
<organism evidence="2 3">
    <name type="scientific">Prunus yedoensis var. nudiflora</name>
    <dbReference type="NCBI Taxonomy" id="2094558"/>
    <lineage>
        <taxon>Eukaryota</taxon>
        <taxon>Viridiplantae</taxon>
        <taxon>Streptophyta</taxon>
        <taxon>Embryophyta</taxon>
        <taxon>Tracheophyta</taxon>
        <taxon>Spermatophyta</taxon>
        <taxon>Magnoliopsida</taxon>
        <taxon>eudicotyledons</taxon>
        <taxon>Gunneridae</taxon>
        <taxon>Pentapetalae</taxon>
        <taxon>rosids</taxon>
        <taxon>fabids</taxon>
        <taxon>Rosales</taxon>
        <taxon>Rosaceae</taxon>
        <taxon>Amygdaloideae</taxon>
        <taxon>Amygdaleae</taxon>
        <taxon>Prunus</taxon>
    </lineage>
</organism>